<dbReference type="Gene3D" id="3.30.450.20">
    <property type="entry name" value="PAS domain"/>
    <property type="match status" value="5"/>
</dbReference>
<dbReference type="PANTHER" id="PTHR43547:SF2">
    <property type="entry name" value="HYBRID SIGNAL TRANSDUCTION HISTIDINE KINASE C"/>
    <property type="match status" value="1"/>
</dbReference>
<name>A0ABP9FW44_9SPHI</name>
<gene>
    <name evidence="8" type="ORF">GCM10023313_23590</name>
</gene>
<evidence type="ECO:0000259" key="5">
    <source>
        <dbReference type="PROSITE" id="PS50109"/>
    </source>
</evidence>
<dbReference type="SMART" id="SM00086">
    <property type="entry name" value="PAC"/>
    <property type="match status" value="1"/>
</dbReference>
<feature type="domain" description="Histidine kinase" evidence="5">
    <location>
        <begin position="937"/>
        <end position="1150"/>
    </location>
</feature>
<keyword evidence="4" id="KW-0175">Coiled coil</keyword>
<dbReference type="InterPro" id="IPR036097">
    <property type="entry name" value="HisK_dim/P_sf"/>
</dbReference>
<dbReference type="InterPro" id="IPR003594">
    <property type="entry name" value="HATPase_dom"/>
</dbReference>
<evidence type="ECO:0000259" key="7">
    <source>
        <dbReference type="PROSITE" id="PS50113"/>
    </source>
</evidence>
<dbReference type="RefSeq" id="WP_345331403.1">
    <property type="nucleotide sequence ID" value="NZ_BAABJI010000002.1"/>
</dbReference>
<dbReference type="CDD" id="cd00082">
    <property type="entry name" value="HisKA"/>
    <property type="match status" value="1"/>
</dbReference>
<dbReference type="InterPro" id="IPR000700">
    <property type="entry name" value="PAS-assoc_C"/>
</dbReference>
<dbReference type="Proteomes" id="UP001501436">
    <property type="component" value="Unassembled WGS sequence"/>
</dbReference>
<evidence type="ECO:0000313" key="9">
    <source>
        <dbReference type="Proteomes" id="UP001501436"/>
    </source>
</evidence>
<dbReference type="Pfam" id="PF08448">
    <property type="entry name" value="PAS_4"/>
    <property type="match status" value="3"/>
</dbReference>
<dbReference type="InterPro" id="IPR001610">
    <property type="entry name" value="PAC"/>
</dbReference>
<sequence length="1289" mass="146868">MAKEYTFLHSDGEHGELIRTTDWSATILGDPDTWPESLRSAVSIVLGSGFPIAIYWGPAFSLIYNEPWSAIPGKKHPWALGKPGEVVWPEIWAGLREEFESVLYQGASYRRPDAPLYMHRHGYTEECYFDYTLSPIKAVDGSIGGVFNAVIETTFRVINDRRNKLLTALMNNKNVSRNLNEAVTLVTDILKSSQADIPFFAIYGQRNNEDLHVLSTEGLSPANEPVVFRVDIEHITTQLKGLVPDVTASFPEPITNFWPEPVEEAFAAPLAKDEAELKGYLLCGISARKRLDEDYRHFLESVALHAGTILNNALAYELGEAYNNILALNEELSSANEELAAVNEELQLTQDHLNKLNDQLEERIQQRTREVIGERDKMQRFLMQAPAGICILSGRELVFELVNQPYQELLPQRELLGRPIFEAVPEIEGQPIGDILRNVYSSGEPYEGREVLIPLTSPGSTELVDRYFNFYYQPTQDANGNVEGIIAFVYEVTELVESRKHTEKVEADLRELVMTSHYPLIILRGPEYVIEVANKQLATLWHKSLEEIIGRKLLDILPELVDQPFPALLKKVYDTGEPYGQEEEVFFVDTEEGRLIKYVSFYYDPIRDSKGVINGIIVTASDITEMVRSRQLLEDSNAEQQSLNEEIAATNEELATTNEELSETQQLLERTIGGLQESEGRFRNLIRNASTGIILLTGPEMRTEIVNEAYANLIGRSTDEITGRPLFELIPETEEVFRPIIDGVRLSGKARYLYDQPFSLFKNGELINIFLNVIYQPYREQDKGVTGVMVLCQEVTEQVKAKQHIQASEQRFRFMLNAIPQQVWTATPDGALNYVNDIICTDFGEESSETITGLGWQAYVHPDDLPGALEKWTRSLHNGREYLTEFRLKFADGEYYWHLARALPLVENDQIVMWLGTNTNIHQQKTNEYKKDEFISIASHELKTPLTTVKAFFQLAKREISQQPKLEPFIVKADRQLERLGRLIEDLLDVSRINAGKMTYNKENFDFRQMLLDVAESIQQTSIQHHIDVQMDCDVTYRGDQHRIEQVMTNLLNNAIKYSPGADKIMVHCEKENQNLIVSVQDFGIGIAEEHLKGLFDRFYRVDNSSARFQGLGLGLFIAAEIVKRHGGSFWIESQPDQGSTFFFLLPLSGVQEFKDIATDNRTFYEGDFITIRYQPQDRYMDVDWKGYQNYESVTKGCEIMLDLMQKNNCHLVLNDNTSVKGNWSEASDWGAEVWFPAMAKAGLKKFAWIYSPSTFSRIAAGKSLPDEYDIVQVAFFDKKNVAAQWLLQ</sequence>
<feature type="domain" description="PAS" evidence="6">
    <location>
        <begin position="808"/>
        <end position="879"/>
    </location>
</feature>
<feature type="domain" description="PAS" evidence="6">
    <location>
        <begin position="678"/>
        <end position="730"/>
    </location>
</feature>
<dbReference type="CDD" id="cd00075">
    <property type="entry name" value="HATPase"/>
    <property type="match status" value="1"/>
</dbReference>
<dbReference type="PRINTS" id="PR00344">
    <property type="entry name" value="BCTRLSENSOR"/>
</dbReference>
<dbReference type="PROSITE" id="PS50112">
    <property type="entry name" value="PAS"/>
    <property type="match status" value="2"/>
</dbReference>
<evidence type="ECO:0000259" key="6">
    <source>
        <dbReference type="PROSITE" id="PS50112"/>
    </source>
</evidence>
<evidence type="ECO:0000256" key="1">
    <source>
        <dbReference type="ARBA" id="ARBA00000085"/>
    </source>
</evidence>
<dbReference type="InterPro" id="IPR013655">
    <property type="entry name" value="PAS_fold_3"/>
</dbReference>
<evidence type="ECO:0000256" key="2">
    <source>
        <dbReference type="ARBA" id="ARBA00012438"/>
    </source>
</evidence>
<dbReference type="SMART" id="SM00388">
    <property type="entry name" value="HisKA"/>
    <property type="match status" value="1"/>
</dbReference>
<protein>
    <recommendedName>
        <fullName evidence="2">histidine kinase</fullName>
        <ecNumber evidence="2">2.7.13.3</ecNumber>
    </recommendedName>
</protein>
<dbReference type="Gene3D" id="3.30.565.10">
    <property type="entry name" value="Histidine kinase-like ATPase, C-terminal domain"/>
    <property type="match status" value="1"/>
</dbReference>
<dbReference type="InterPro" id="IPR035965">
    <property type="entry name" value="PAS-like_dom_sf"/>
</dbReference>
<dbReference type="SUPFAM" id="SSF55781">
    <property type="entry name" value="GAF domain-like"/>
    <property type="match status" value="1"/>
</dbReference>
<dbReference type="Gene3D" id="1.10.287.130">
    <property type="match status" value="1"/>
</dbReference>
<dbReference type="SUPFAM" id="SSF47384">
    <property type="entry name" value="Homodimeric domain of signal transducing histidine kinase"/>
    <property type="match status" value="1"/>
</dbReference>
<dbReference type="EMBL" id="BAABJI010000002">
    <property type="protein sequence ID" value="GAA4919217.1"/>
    <property type="molecule type" value="Genomic_DNA"/>
</dbReference>
<dbReference type="NCBIfam" id="TIGR00229">
    <property type="entry name" value="sensory_box"/>
    <property type="match status" value="3"/>
</dbReference>
<dbReference type="InterPro" id="IPR036890">
    <property type="entry name" value="HATPase_C_sf"/>
</dbReference>
<dbReference type="PROSITE" id="PS50113">
    <property type="entry name" value="PAC"/>
    <property type="match status" value="1"/>
</dbReference>
<dbReference type="EC" id="2.7.13.3" evidence="2"/>
<reference evidence="9" key="1">
    <citation type="journal article" date="2019" name="Int. J. Syst. Evol. Microbiol.">
        <title>The Global Catalogue of Microorganisms (GCM) 10K type strain sequencing project: providing services to taxonomists for standard genome sequencing and annotation.</title>
        <authorList>
            <consortium name="The Broad Institute Genomics Platform"/>
            <consortium name="The Broad Institute Genome Sequencing Center for Infectious Disease"/>
            <person name="Wu L."/>
            <person name="Ma J."/>
        </authorList>
    </citation>
    <scope>NUCLEOTIDE SEQUENCE [LARGE SCALE GENOMIC DNA]</scope>
    <source>
        <strain evidence="9">JCM 18283</strain>
    </source>
</reference>
<dbReference type="InterPro" id="IPR005467">
    <property type="entry name" value="His_kinase_dom"/>
</dbReference>
<keyword evidence="9" id="KW-1185">Reference proteome</keyword>
<organism evidence="8 9">
    <name type="scientific">Mucilaginibacter defluvii</name>
    <dbReference type="NCBI Taxonomy" id="1196019"/>
    <lineage>
        <taxon>Bacteria</taxon>
        <taxon>Pseudomonadati</taxon>
        <taxon>Bacteroidota</taxon>
        <taxon>Sphingobacteriia</taxon>
        <taxon>Sphingobacteriales</taxon>
        <taxon>Sphingobacteriaceae</taxon>
        <taxon>Mucilaginibacter</taxon>
    </lineage>
</organism>
<feature type="coiled-coil region" evidence="4">
    <location>
        <begin position="626"/>
        <end position="671"/>
    </location>
</feature>
<accession>A0ABP9FW44</accession>
<dbReference type="CDD" id="cd00130">
    <property type="entry name" value="PAS"/>
    <property type="match status" value="2"/>
</dbReference>
<dbReference type="Pfam" id="PF00512">
    <property type="entry name" value="HisKA"/>
    <property type="match status" value="1"/>
</dbReference>
<feature type="coiled-coil region" evidence="4">
    <location>
        <begin position="318"/>
        <end position="377"/>
    </location>
</feature>
<evidence type="ECO:0000256" key="4">
    <source>
        <dbReference type="SAM" id="Coils"/>
    </source>
</evidence>
<dbReference type="InterPro" id="IPR003661">
    <property type="entry name" value="HisK_dim/P_dom"/>
</dbReference>
<dbReference type="Pfam" id="PF02518">
    <property type="entry name" value="HATPase_c"/>
    <property type="match status" value="1"/>
</dbReference>
<dbReference type="SUPFAM" id="SSF55874">
    <property type="entry name" value="ATPase domain of HSP90 chaperone/DNA topoisomerase II/histidine kinase"/>
    <property type="match status" value="1"/>
</dbReference>
<dbReference type="InterPro" id="IPR013656">
    <property type="entry name" value="PAS_4"/>
</dbReference>
<dbReference type="InterPro" id="IPR004358">
    <property type="entry name" value="Sig_transdc_His_kin-like_C"/>
</dbReference>
<dbReference type="Pfam" id="PF08447">
    <property type="entry name" value="PAS_3"/>
    <property type="match status" value="1"/>
</dbReference>
<proteinExistence type="predicted"/>
<comment type="catalytic activity">
    <reaction evidence="1">
        <text>ATP + protein L-histidine = ADP + protein N-phospho-L-histidine.</text>
        <dbReference type="EC" id="2.7.13.3"/>
    </reaction>
</comment>
<comment type="caution">
    <text evidence="8">The sequence shown here is derived from an EMBL/GenBank/DDBJ whole genome shotgun (WGS) entry which is preliminary data.</text>
</comment>
<dbReference type="PROSITE" id="PS50109">
    <property type="entry name" value="HIS_KIN"/>
    <property type="match status" value="1"/>
</dbReference>
<dbReference type="SUPFAM" id="SSF55785">
    <property type="entry name" value="PYP-like sensor domain (PAS domain)"/>
    <property type="match status" value="4"/>
</dbReference>
<dbReference type="InterPro" id="IPR000014">
    <property type="entry name" value="PAS"/>
</dbReference>
<dbReference type="SMART" id="SM00387">
    <property type="entry name" value="HATPase_c"/>
    <property type="match status" value="1"/>
</dbReference>
<feature type="domain" description="PAC" evidence="7">
    <location>
        <begin position="581"/>
        <end position="635"/>
    </location>
</feature>
<evidence type="ECO:0000313" key="8">
    <source>
        <dbReference type="EMBL" id="GAA4919217.1"/>
    </source>
</evidence>
<evidence type="ECO:0000256" key="3">
    <source>
        <dbReference type="ARBA" id="ARBA00022553"/>
    </source>
</evidence>
<dbReference type="PANTHER" id="PTHR43547">
    <property type="entry name" value="TWO-COMPONENT HISTIDINE KINASE"/>
    <property type="match status" value="1"/>
</dbReference>
<keyword evidence="3" id="KW-0597">Phosphoprotein</keyword>
<dbReference type="SMART" id="SM00091">
    <property type="entry name" value="PAS"/>
    <property type="match status" value="4"/>
</dbReference>